<feature type="signal peptide" evidence="2">
    <location>
        <begin position="1"/>
        <end position="28"/>
    </location>
</feature>
<dbReference type="CDD" id="cd14256">
    <property type="entry name" value="Dockerin_I"/>
    <property type="match status" value="1"/>
</dbReference>
<dbReference type="InterPro" id="IPR016134">
    <property type="entry name" value="Dockerin_dom"/>
</dbReference>
<dbReference type="InterPro" id="IPR050583">
    <property type="entry name" value="Mycobacterial_A85_antigen"/>
</dbReference>
<dbReference type="Gene3D" id="1.10.1330.10">
    <property type="entry name" value="Dockerin domain"/>
    <property type="match status" value="1"/>
</dbReference>
<organism evidence="5 6">
    <name type="scientific">Anaerobacterium chartisolvens</name>
    <dbReference type="NCBI Taxonomy" id="1297424"/>
    <lineage>
        <taxon>Bacteria</taxon>
        <taxon>Bacillati</taxon>
        <taxon>Bacillota</taxon>
        <taxon>Clostridia</taxon>
        <taxon>Eubacteriales</taxon>
        <taxon>Oscillospiraceae</taxon>
        <taxon>Anaerobacterium</taxon>
    </lineage>
</organism>
<dbReference type="PROSITE" id="PS00018">
    <property type="entry name" value="EF_HAND_1"/>
    <property type="match status" value="2"/>
</dbReference>
<dbReference type="GO" id="GO:0004553">
    <property type="term" value="F:hydrolase activity, hydrolyzing O-glycosyl compounds"/>
    <property type="evidence" value="ECO:0007669"/>
    <property type="project" value="InterPro"/>
</dbReference>
<accession>A0A369AS44</accession>
<feature type="domain" description="CBM6" evidence="3">
    <location>
        <begin position="295"/>
        <end position="418"/>
    </location>
</feature>
<dbReference type="GO" id="GO:0000272">
    <property type="term" value="P:polysaccharide catabolic process"/>
    <property type="evidence" value="ECO:0007669"/>
    <property type="project" value="InterPro"/>
</dbReference>
<dbReference type="GO" id="GO:0016747">
    <property type="term" value="F:acyltransferase activity, transferring groups other than amino-acyl groups"/>
    <property type="evidence" value="ECO:0007669"/>
    <property type="project" value="TreeGrafter"/>
</dbReference>
<feature type="chain" id="PRO_5016579173" evidence="2">
    <location>
        <begin position="29"/>
        <end position="483"/>
    </location>
</feature>
<keyword evidence="1 2" id="KW-0732">Signal</keyword>
<dbReference type="InterPro" id="IPR005084">
    <property type="entry name" value="CBM6"/>
</dbReference>
<dbReference type="SUPFAM" id="SSF49785">
    <property type="entry name" value="Galactose-binding domain-like"/>
    <property type="match status" value="1"/>
</dbReference>
<dbReference type="InterPro" id="IPR000801">
    <property type="entry name" value="Esterase-like"/>
</dbReference>
<comment type="caution">
    <text evidence="5">The sequence shown here is derived from an EMBL/GenBank/DDBJ whole genome shotgun (WGS) entry which is preliminary data.</text>
</comment>
<dbReference type="InterPro" id="IPR002105">
    <property type="entry name" value="Dockerin_1_rpt"/>
</dbReference>
<dbReference type="PROSITE" id="PS00448">
    <property type="entry name" value="CLOS_CELLULOSOME_RPT"/>
    <property type="match status" value="1"/>
</dbReference>
<evidence type="ECO:0000313" key="6">
    <source>
        <dbReference type="Proteomes" id="UP000253034"/>
    </source>
</evidence>
<reference evidence="5 6" key="1">
    <citation type="submission" date="2018-07" db="EMBL/GenBank/DDBJ databases">
        <title>Genomic Encyclopedia of Type Strains, Phase IV (KMG-IV): sequencing the most valuable type-strain genomes for metagenomic binning, comparative biology and taxonomic classification.</title>
        <authorList>
            <person name="Goeker M."/>
        </authorList>
    </citation>
    <scope>NUCLEOTIDE SEQUENCE [LARGE SCALE GENOMIC DNA]</scope>
    <source>
        <strain evidence="5 6">DSM 27016</strain>
    </source>
</reference>
<gene>
    <name evidence="5" type="ORF">DFR58_12734</name>
</gene>
<proteinExistence type="predicted"/>
<evidence type="ECO:0000259" key="3">
    <source>
        <dbReference type="PROSITE" id="PS51175"/>
    </source>
</evidence>
<dbReference type="InterPro" id="IPR018247">
    <property type="entry name" value="EF_Hand_1_Ca_BS"/>
</dbReference>
<evidence type="ECO:0000259" key="4">
    <source>
        <dbReference type="PROSITE" id="PS51766"/>
    </source>
</evidence>
<dbReference type="CDD" id="cd04084">
    <property type="entry name" value="CBM6_xylanase-like"/>
    <property type="match status" value="1"/>
</dbReference>
<dbReference type="InterPro" id="IPR006584">
    <property type="entry name" value="Cellulose-bd_IV"/>
</dbReference>
<dbReference type="Gene3D" id="3.40.50.1820">
    <property type="entry name" value="alpha/beta hydrolase"/>
    <property type="match status" value="1"/>
</dbReference>
<feature type="domain" description="Dockerin" evidence="4">
    <location>
        <begin position="423"/>
        <end position="483"/>
    </location>
</feature>
<dbReference type="SUPFAM" id="SSF53474">
    <property type="entry name" value="alpha/beta-Hydrolases"/>
    <property type="match status" value="1"/>
</dbReference>
<dbReference type="InterPro" id="IPR029058">
    <property type="entry name" value="AB_hydrolase_fold"/>
</dbReference>
<dbReference type="PROSITE" id="PS51766">
    <property type="entry name" value="DOCKERIN"/>
    <property type="match status" value="1"/>
</dbReference>
<dbReference type="Proteomes" id="UP000253034">
    <property type="component" value="Unassembled WGS sequence"/>
</dbReference>
<dbReference type="RefSeq" id="WP_114299270.1">
    <property type="nucleotide sequence ID" value="NZ_QPJT01000027.1"/>
</dbReference>
<dbReference type="PANTHER" id="PTHR48098">
    <property type="entry name" value="ENTEROCHELIN ESTERASE-RELATED"/>
    <property type="match status" value="1"/>
</dbReference>
<dbReference type="OrthoDB" id="9777383at2"/>
<dbReference type="PANTHER" id="PTHR48098:SF1">
    <property type="entry name" value="DIACYLGLYCEROL ACYLTRANSFERASE_MYCOLYLTRANSFERASE AG85A"/>
    <property type="match status" value="1"/>
</dbReference>
<dbReference type="GO" id="GO:0030246">
    <property type="term" value="F:carbohydrate binding"/>
    <property type="evidence" value="ECO:0007669"/>
    <property type="project" value="InterPro"/>
</dbReference>
<dbReference type="AlphaFoldDB" id="A0A369AS44"/>
<evidence type="ECO:0000313" key="5">
    <source>
        <dbReference type="EMBL" id="RCX11158.1"/>
    </source>
</evidence>
<dbReference type="SUPFAM" id="SSF63446">
    <property type="entry name" value="Type I dockerin domain"/>
    <property type="match status" value="1"/>
</dbReference>
<sequence length="483" mass="51722">MIKKLLSVLLAGMVLAVCMNSAVITASAATLPVLPPSGYDQTRSNIPHGQVSYINYQSKATNSQRRARIYLPPGYSKNNKYSVMYLLPGYGQNEDVWYSSGAANVILDNLLAEGKIQPFILVMPNANATGAGISDGYVNFTNDLIGSLMPYIESNYSVYTDRLHRAIAGLSLGGAQSLNIGLLHLDMFPYIGGFSPGGPASITGVNMFPDPAAVRQQLKLLFLCIGTNDNTSFSGSIDSTCKSNNIPDTYFLIQGAGHDWSVWKPSLWNFSQMACANGFTDYGPVTPPEPVSAFEKIEGESYSSQSGIQNGSCSEGGECIGYIENGDYAVYSNVDFGGGAADFKARVSSATSGGNIELRLDSITGTLIGTCAVPGTGDWQNWADVKCDVGDVSGKHDLYLKFTGGSGYLFNVNWFMFGKEIIPEKLPGDLNSDGKVDSIDFTLMKKHILGLELLADTAPADLDGNGTVNSLDFLLLRQHLLGI</sequence>
<dbReference type="PROSITE" id="PS51175">
    <property type="entry name" value="CBM6"/>
    <property type="match status" value="1"/>
</dbReference>
<dbReference type="Pfam" id="PF03422">
    <property type="entry name" value="CBM_6"/>
    <property type="match status" value="1"/>
</dbReference>
<dbReference type="InterPro" id="IPR036439">
    <property type="entry name" value="Dockerin_dom_sf"/>
</dbReference>
<evidence type="ECO:0000256" key="2">
    <source>
        <dbReference type="SAM" id="SignalP"/>
    </source>
</evidence>
<keyword evidence="6" id="KW-1185">Reference proteome</keyword>
<dbReference type="EMBL" id="QPJT01000027">
    <property type="protein sequence ID" value="RCX11158.1"/>
    <property type="molecule type" value="Genomic_DNA"/>
</dbReference>
<name>A0A369AS44_9FIRM</name>
<dbReference type="SMART" id="SM00606">
    <property type="entry name" value="CBD_IV"/>
    <property type="match status" value="1"/>
</dbReference>
<dbReference type="InterPro" id="IPR008979">
    <property type="entry name" value="Galactose-bd-like_sf"/>
</dbReference>
<dbReference type="Pfam" id="PF00404">
    <property type="entry name" value="Dockerin_1"/>
    <property type="match status" value="1"/>
</dbReference>
<evidence type="ECO:0000256" key="1">
    <source>
        <dbReference type="ARBA" id="ARBA00022729"/>
    </source>
</evidence>
<dbReference type="Pfam" id="PF00756">
    <property type="entry name" value="Esterase"/>
    <property type="match status" value="1"/>
</dbReference>
<protein>
    <submittedName>
        <fullName evidence="5">Enterochelin esterase-like enzyme</fullName>
    </submittedName>
</protein>
<dbReference type="Gene3D" id="2.60.120.260">
    <property type="entry name" value="Galactose-binding domain-like"/>
    <property type="match status" value="1"/>
</dbReference>